<gene>
    <name evidence="1" type="ORF">LCI18_005788</name>
</gene>
<evidence type="ECO:0000313" key="1">
    <source>
        <dbReference type="EMBL" id="UPK94853.1"/>
    </source>
</evidence>
<name>A0ACD3Z0S7_FUSSC</name>
<dbReference type="EMBL" id="CP090033">
    <property type="protein sequence ID" value="UPK94853.1"/>
    <property type="molecule type" value="Genomic_DNA"/>
</dbReference>
<proteinExistence type="predicted"/>
<accession>A0ACD3Z0S7</accession>
<organism evidence="1 2">
    <name type="scientific">Fusarium solani subsp. cucurbitae</name>
    <name type="common">Neocosmosporum cucurbitae</name>
    <dbReference type="NCBI Taxonomy" id="2747967"/>
    <lineage>
        <taxon>Eukaryota</taxon>
        <taxon>Fungi</taxon>
        <taxon>Dikarya</taxon>
        <taxon>Ascomycota</taxon>
        <taxon>Pezizomycotina</taxon>
        <taxon>Sordariomycetes</taxon>
        <taxon>Hypocreomycetidae</taxon>
        <taxon>Hypocreales</taxon>
        <taxon>Nectriaceae</taxon>
        <taxon>Fusarium</taxon>
        <taxon>Fusarium solani species complex</taxon>
    </lineage>
</organism>
<keyword evidence="2" id="KW-1185">Reference proteome</keyword>
<evidence type="ECO:0000313" key="2">
    <source>
        <dbReference type="Proteomes" id="UP000830768"/>
    </source>
</evidence>
<sequence length="229" mass="26182">MDPEVIEAVSAYLTDDASKPQARQALLNFTNVRRNHQPVDPLIPIEEYTARLDLIREIGNHQMRIDPGFDITRLQFCYLIRMAVSDLRRVIENCRYDPYMVKVDFECFVELTDYYLNPGEGSNTTSRSSVVSDTTKVRNGDQKDLCLALDKRVCIVTGASHPNVCHIIPCSSVHHRAFIKSLRPILAQYLGLPKDHTTYMMLDSLIELGSSDHVWNMICLSPTLHDWWG</sequence>
<dbReference type="Proteomes" id="UP000830768">
    <property type="component" value="Chromosome 4"/>
</dbReference>
<reference evidence="1" key="1">
    <citation type="submission" date="2021-11" db="EMBL/GenBank/DDBJ databases">
        <title>Fusarium solani-melongenae Genome sequencing and assembly.</title>
        <authorList>
            <person name="Xie S."/>
            <person name="Huang L."/>
            <person name="Zhang X."/>
        </authorList>
    </citation>
    <scope>NUCLEOTIDE SEQUENCE</scope>
    <source>
        <strain evidence="1">CRI 24-3</strain>
    </source>
</reference>
<protein>
    <submittedName>
        <fullName evidence="1">Uncharacterized protein</fullName>
    </submittedName>
</protein>